<evidence type="ECO:0000313" key="2">
    <source>
        <dbReference type="Proteomes" id="UP001558534"/>
    </source>
</evidence>
<dbReference type="Pfam" id="PF12784">
    <property type="entry name" value="PDDEXK_2"/>
    <property type="match status" value="1"/>
</dbReference>
<protein>
    <submittedName>
        <fullName evidence="1">Rpn family recombination-promoting nuclease/putative transposase</fullName>
    </submittedName>
</protein>
<evidence type="ECO:0000313" key="1">
    <source>
        <dbReference type="EMBL" id="MEX3744144.1"/>
    </source>
</evidence>
<dbReference type="NCBIfam" id="TIGR01784">
    <property type="entry name" value="T_den_put_tspse"/>
    <property type="match status" value="1"/>
</dbReference>
<proteinExistence type="predicted"/>
<dbReference type="RefSeq" id="WP_368635150.1">
    <property type="nucleotide sequence ID" value="NZ_JBFRHK010000001.1"/>
</dbReference>
<organism evidence="1 2">
    <name type="scientific">Lysinibacillus xylanilyticus</name>
    <dbReference type="NCBI Taxonomy" id="582475"/>
    <lineage>
        <taxon>Bacteria</taxon>
        <taxon>Bacillati</taxon>
        <taxon>Bacillota</taxon>
        <taxon>Bacilli</taxon>
        <taxon>Bacillales</taxon>
        <taxon>Bacillaceae</taxon>
        <taxon>Lysinibacillus</taxon>
    </lineage>
</organism>
<gene>
    <name evidence="1" type="ORF">AB1300_03255</name>
</gene>
<sequence>MNRKAIRRIPLEKFFDLKVDFAFKQLFGSEKNKKITIVFLNAVLKLTGRDTIKEVTFIQHELGGEYQDDKQSRLDILVKTQNGDFINVEIQLSNQQDMTKRTLYYWAKMYETQLVRGMGYSELRPTITINICNFTMFKDNKDYHSTYHLYEDRILSRLMPDEDVLEIHFIEMNKFITLWHEEKLDALDDILIRWLLLLGMVDGRKKRVYAEIYRELEELAMKDENLRAAFDTWEEISQAPETILAYQSRLKYILDEEARYIDGINKGREQGLEQGLEQGIEQGIEQGRKQEQIELVKKLLKRHETVEEIMDLLGLSREEIERIKSLDLL</sequence>
<dbReference type="Proteomes" id="UP001558534">
    <property type="component" value="Unassembled WGS sequence"/>
</dbReference>
<keyword evidence="2" id="KW-1185">Reference proteome</keyword>
<dbReference type="InterPro" id="IPR010106">
    <property type="entry name" value="RpnA"/>
</dbReference>
<comment type="caution">
    <text evidence="1">The sequence shown here is derived from an EMBL/GenBank/DDBJ whole genome shotgun (WGS) entry which is preliminary data.</text>
</comment>
<dbReference type="PANTHER" id="PTHR41317:SF1">
    <property type="entry name" value="PD-(D_E)XK NUCLEASE FAMILY TRANSPOSASE"/>
    <property type="match status" value="1"/>
</dbReference>
<accession>A0ABV3VTB7</accession>
<reference evidence="1 2" key="1">
    <citation type="submission" date="2024-07" db="EMBL/GenBank/DDBJ databases">
        <title>Characterization of a bacterium isolated from hydrolysated instant sea cucumber by whole-genome sequencing and metabolomics.</title>
        <authorList>
            <person name="Luo X."/>
            <person name="Zhang Z."/>
            <person name="Zheng Z."/>
            <person name="Zhang W."/>
            <person name="Ming T."/>
            <person name="Jiao L."/>
            <person name="Su X."/>
            <person name="Kong F."/>
            <person name="Xu J."/>
        </authorList>
    </citation>
    <scope>NUCLEOTIDE SEQUENCE [LARGE SCALE GENOMIC DNA]</scope>
    <source>
        <strain evidence="1 2">XL-2024</strain>
    </source>
</reference>
<dbReference type="EMBL" id="JBFRHK010000001">
    <property type="protein sequence ID" value="MEX3744144.1"/>
    <property type="molecule type" value="Genomic_DNA"/>
</dbReference>
<name>A0ABV3VTB7_9BACI</name>
<dbReference type="PANTHER" id="PTHR41317">
    <property type="entry name" value="PD-(D_E)XK NUCLEASE FAMILY TRANSPOSASE"/>
    <property type="match status" value="1"/>
</dbReference>